<evidence type="ECO:0000259" key="8">
    <source>
        <dbReference type="PROSITE" id="PS00624"/>
    </source>
</evidence>
<comment type="similarity">
    <text evidence="2">Belongs to the GMC oxidoreductase family.</text>
</comment>
<keyword evidence="10" id="KW-1185">Reference proteome</keyword>
<dbReference type="InterPro" id="IPR012132">
    <property type="entry name" value="GMC_OxRdtase"/>
</dbReference>
<dbReference type="Proteomes" id="UP000019132">
    <property type="component" value="Unassembled WGS sequence"/>
</dbReference>
<dbReference type="EMBL" id="GL376606">
    <property type="status" value="NOT_ANNOTATED_CDS"/>
    <property type="molecule type" value="Genomic_DNA"/>
</dbReference>
<dbReference type="PROSITE" id="PS00624">
    <property type="entry name" value="GMC_OXRED_2"/>
    <property type="match status" value="1"/>
</dbReference>
<dbReference type="STRING" id="431595.K3X1U6"/>
<organism evidence="9 10">
    <name type="scientific">Globisporangium ultimum (strain ATCC 200006 / CBS 805.95 / DAOM BR144)</name>
    <name type="common">Pythium ultimum</name>
    <dbReference type="NCBI Taxonomy" id="431595"/>
    <lineage>
        <taxon>Eukaryota</taxon>
        <taxon>Sar</taxon>
        <taxon>Stramenopiles</taxon>
        <taxon>Oomycota</taxon>
        <taxon>Peronosporomycetes</taxon>
        <taxon>Pythiales</taxon>
        <taxon>Pythiaceae</taxon>
        <taxon>Globisporangium</taxon>
    </lineage>
</organism>
<dbReference type="Gene3D" id="3.30.560.10">
    <property type="entry name" value="Glucose Oxidase, domain 3"/>
    <property type="match status" value="1"/>
</dbReference>
<dbReference type="SUPFAM" id="SSF54373">
    <property type="entry name" value="FAD-linked reductases, C-terminal domain"/>
    <property type="match status" value="1"/>
</dbReference>
<dbReference type="VEuPathDB" id="FungiDB:PYU1_G011170"/>
<evidence type="ECO:0000256" key="6">
    <source>
        <dbReference type="SAM" id="MobiDB-lite"/>
    </source>
</evidence>
<protein>
    <recommendedName>
        <fullName evidence="8">Glucose-methanol-choline oxidoreductase N-terminal domain-containing protein</fullName>
    </recommendedName>
</protein>
<dbReference type="InterPro" id="IPR000172">
    <property type="entry name" value="GMC_OxRdtase_N"/>
</dbReference>
<dbReference type="EnsemblProtists" id="PYU1_T011195">
    <property type="protein sequence ID" value="PYU1_T011195"/>
    <property type="gene ID" value="PYU1_G011170"/>
</dbReference>
<dbReference type="PIRSF" id="PIRSF000137">
    <property type="entry name" value="Alcohol_oxidase"/>
    <property type="match status" value="1"/>
</dbReference>
<dbReference type="InterPro" id="IPR007867">
    <property type="entry name" value="GMC_OxRtase_C"/>
</dbReference>
<dbReference type="PANTHER" id="PTHR11552:SF147">
    <property type="entry name" value="CHOLINE DEHYDROGENASE, MITOCHONDRIAL"/>
    <property type="match status" value="1"/>
</dbReference>
<keyword evidence="4 5" id="KW-0274">FAD</keyword>
<dbReference type="HOGENOM" id="CLU_002865_7_2_1"/>
<keyword evidence="7" id="KW-1133">Transmembrane helix</keyword>
<sequence>MGPKKKNARPTERSVLLAQQGPRENALHAVPQSPLSPSSSSPWLQSISKSFDRVGQRTRVTVTIASVMLVFVALVVFALSAVFHAGAAPAAGAAGTEEYDAIVIGGGPAGAVISKLLSDDPWRKVLLIEAGNASQAELGGKSPIQSTLNAQGLTKFDVPFYWTKVANTPSLHWDYPDVNVAKALGGCGIHNAMLYVRALPSDLERWAMDGWTWAKAMRIYLQMEDYDGPNSTYHSSDGFVRTSGPGMRDELSEQFVQACEQIGLPRSVDFNAPSGRFGAGYYHFNTRDGVRESAARTFLGPLLQGQAQSQRANFRMLLNTMVLKVNVNDALEAQGVEIYHSDGTRESIGLSKKGQVIVTAGAINTPKVLMMSGIGDKGVLQRLKIPVKKHLSRVGMNLQDHPVLGVTFESVNSLSIDVESELERYFRAKQAKESNVTSFGVMGSAGISAGAFLIPPGSTIPEIQLTFFPKKSEPHISNSSDLNHTSQLLFTVALLTPRARNRVILVPSSKDAASELVPHITSEVPEAEEAEHLRGDDVWKLSWGVAVVREIAAALAQKGWAGKEISPGAAISASEDLNAWVLSAVFRNSHWVGSAAMAHTEEDGVVDNHLRVFGVKIYA</sequence>
<keyword evidence="3" id="KW-0285">Flavoprotein</keyword>
<evidence type="ECO:0000256" key="7">
    <source>
        <dbReference type="SAM" id="Phobius"/>
    </source>
</evidence>
<dbReference type="AlphaFoldDB" id="K3X1U6"/>
<feature type="binding site" evidence="5">
    <location>
        <position position="322"/>
    </location>
    <ligand>
        <name>FAD</name>
        <dbReference type="ChEBI" id="CHEBI:57692"/>
    </ligand>
</feature>
<feature type="compositionally biased region" description="Low complexity" evidence="6">
    <location>
        <begin position="31"/>
        <end position="42"/>
    </location>
</feature>
<dbReference type="GO" id="GO:0050660">
    <property type="term" value="F:flavin adenine dinucleotide binding"/>
    <property type="evidence" value="ECO:0007669"/>
    <property type="project" value="InterPro"/>
</dbReference>
<evidence type="ECO:0000313" key="9">
    <source>
        <dbReference type="EnsemblProtists" id="PYU1_T011195"/>
    </source>
</evidence>
<evidence type="ECO:0000256" key="5">
    <source>
        <dbReference type="PIRSR" id="PIRSR000137-2"/>
    </source>
</evidence>
<reference evidence="10" key="2">
    <citation type="submission" date="2010-04" db="EMBL/GenBank/DDBJ databases">
        <authorList>
            <person name="Buell R."/>
            <person name="Hamilton J."/>
            <person name="Hostetler J."/>
        </authorList>
    </citation>
    <scope>NUCLEOTIDE SEQUENCE [LARGE SCALE GENOMIC DNA]</scope>
    <source>
        <strain evidence="10">DAOM:BR144</strain>
    </source>
</reference>
<evidence type="ECO:0000256" key="1">
    <source>
        <dbReference type="ARBA" id="ARBA00001974"/>
    </source>
</evidence>
<accession>K3X1U6</accession>
<proteinExistence type="inferred from homology"/>
<dbReference type="InterPro" id="IPR036188">
    <property type="entry name" value="FAD/NAD-bd_sf"/>
</dbReference>
<dbReference type="SUPFAM" id="SSF51905">
    <property type="entry name" value="FAD/NAD(P)-binding domain"/>
    <property type="match status" value="1"/>
</dbReference>
<reference evidence="10" key="1">
    <citation type="journal article" date="2010" name="Genome Biol.">
        <title>Genome sequence of the necrotrophic plant pathogen Pythium ultimum reveals original pathogenicity mechanisms and effector repertoire.</title>
        <authorList>
            <person name="Levesque C.A."/>
            <person name="Brouwer H."/>
            <person name="Cano L."/>
            <person name="Hamilton J.P."/>
            <person name="Holt C."/>
            <person name="Huitema E."/>
            <person name="Raffaele S."/>
            <person name="Robideau G.P."/>
            <person name="Thines M."/>
            <person name="Win J."/>
            <person name="Zerillo M.M."/>
            <person name="Beakes G.W."/>
            <person name="Boore J.L."/>
            <person name="Busam D."/>
            <person name="Dumas B."/>
            <person name="Ferriera S."/>
            <person name="Fuerstenberg S.I."/>
            <person name="Gachon C.M."/>
            <person name="Gaulin E."/>
            <person name="Govers F."/>
            <person name="Grenville-Briggs L."/>
            <person name="Horner N."/>
            <person name="Hostetler J."/>
            <person name="Jiang R.H."/>
            <person name="Johnson J."/>
            <person name="Krajaejun T."/>
            <person name="Lin H."/>
            <person name="Meijer H.J."/>
            <person name="Moore B."/>
            <person name="Morris P."/>
            <person name="Phuntmart V."/>
            <person name="Puiu D."/>
            <person name="Shetty J."/>
            <person name="Stajich J.E."/>
            <person name="Tripathy S."/>
            <person name="Wawra S."/>
            <person name="van West P."/>
            <person name="Whitty B.R."/>
            <person name="Coutinho P.M."/>
            <person name="Henrissat B."/>
            <person name="Martin F."/>
            <person name="Thomas P.D."/>
            <person name="Tyler B.M."/>
            <person name="De Vries R.P."/>
            <person name="Kamoun S."/>
            <person name="Yandell M."/>
            <person name="Tisserat N."/>
            <person name="Buell C.R."/>
        </authorList>
    </citation>
    <scope>NUCLEOTIDE SEQUENCE</scope>
    <source>
        <strain evidence="10">DAOM:BR144</strain>
    </source>
</reference>
<dbReference type="InParanoid" id="K3X1U6"/>
<dbReference type="eggNOG" id="KOG1238">
    <property type="taxonomic scope" value="Eukaryota"/>
</dbReference>
<keyword evidence="7" id="KW-0812">Transmembrane</keyword>
<reference evidence="9" key="3">
    <citation type="submission" date="2015-02" db="UniProtKB">
        <authorList>
            <consortium name="EnsemblProtists"/>
        </authorList>
    </citation>
    <scope>IDENTIFICATION</scope>
    <source>
        <strain evidence="9">DAOM BR144</strain>
    </source>
</reference>
<name>K3X1U6_GLOUD</name>
<evidence type="ECO:0000256" key="2">
    <source>
        <dbReference type="ARBA" id="ARBA00010790"/>
    </source>
</evidence>
<dbReference type="GO" id="GO:0016614">
    <property type="term" value="F:oxidoreductase activity, acting on CH-OH group of donors"/>
    <property type="evidence" value="ECO:0007669"/>
    <property type="project" value="InterPro"/>
</dbReference>
<evidence type="ECO:0000256" key="4">
    <source>
        <dbReference type="ARBA" id="ARBA00022827"/>
    </source>
</evidence>
<feature type="transmembrane region" description="Helical" evidence="7">
    <location>
        <begin position="60"/>
        <end position="83"/>
    </location>
</feature>
<dbReference type="Pfam" id="PF05199">
    <property type="entry name" value="GMC_oxred_C"/>
    <property type="match status" value="1"/>
</dbReference>
<feature type="region of interest" description="Disordered" evidence="6">
    <location>
        <begin position="20"/>
        <end position="42"/>
    </location>
</feature>
<keyword evidence="7" id="KW-0472">Membrane</keyword>
<dbReference type="Pfam" id="PF00732">
    <property type="entry name" value="GMC_oxred_N"/>
    <property type="match status" value="1"/>
</dbReference>
<dbReference type="Gene3D" id="3.50.50.60">
    <property type="entry name" value="FAD/NAD(P)-binding domain"/>
    <property type="match status" value="1"/>
</dbReference>
<dbReference type="OMA" id="LQDQMNN"/>
<evidence type="ECO:0000256" key="3">
    <source>
        <dbReference type="ARBA" id="ARBA00022630"/>
    </source>
</evidence>
<evidence type="ECO:0000313" key="10">
    <source>
        <dbReference type="Proteomes" id="UP000019132"/>
    </source>
</evidence>
<dbReference type="PANTHER" id="PTHR11552">
    <property type="entry name" value="GLUCOSE-METHANOL-CHOLINE GMC OXIDOREDUCTASE"/>
    <property type="match status" value="1"/>
</dbReference>
<feature type="domain" description="Glucose-methanol-choline oxidoreductase N-terminal" evidence="8">
    <location>
        <begin position="361"/>
        <end position="375"/>
    </location>
</feature>
<comment type="cofactor">
    <cofactor evidence="1 5">
        <name>FAD</name>
        <dbReference type="ChEBI" id="CHEBI:57692"/>
    </cofactor>
</comment>